<evidence type="ECO:0000313" key="3">
    <source>
        <dbReference type="Proteomes" id="UP000013827"/>
    </source>
</evidence>
<dbReference type="InterPro" id="IPR015943">
    <property type="entry name" value="WD40/YVTN_repeat-like_dom_sf"/>
</dbReference>
<dbReference type="PaxDb" id="2903-EOD23143"/>
<feature type="region of interest" description="Disordered" evidence="1">
    <location>
        <begin position="235"/>
        <end position="319"/>
    </location>
</feature>
<evidence type="ECO:0000256" key="1">
    <source>
        <dbReference type="SAM" id="MobiDB-lite"/>
    </source>
</evidence>
<name>A0A0D3JI08_EMIH1</name>
<reference evidence="3" key="1">
    <citation type="journal article" date="2013" name="Nature">
        <title>Pan genome of the phytoplankton Emiliania underpins its global distribution.</title>
        <authorList>
            <person name="Read B.A."/>
            <person name="Kegel J."/>
            <person name="Klute M.J."/>
            <person name="Kuo A."/>
            <person name="Lefebvre S.C."/>
            <person name="Maumus F."/>
            <person name="Mayer C."/>
            <person name="Miller J."/>
            <person name="Monier A."/>
            <person name="Salamov A."/>
            <person name="Young J."/>
            <person name="Aguilar M."/>
            <person name="Claverie J.M."/>
            <person name="Frickenhaus S."/>
            <person name="Gonzalez K."/>
            <person name="Herman E.K."/>
            <person name="Lin Y.C."/>
            <person name="Napier J."/>
            <person name="Ogata H."/>
            <person name="Sarno A.F."/>
            <person name="Shmutz J."/>
            <person name="Schroeder D."/>
            <person name="de Vargas C."/>
            <person name="Verret F."/>
            <person name="von Dassow P."/>
            <person name="Valentin K."/>
            <person name="Van de Peer Y."/>
            <person name="Wheeler G."/>
            <person name="Dacks J.B."/>
            <person name="Delwiche C.F."/>
            <person name="Dyhrman S.T."/>
            <person name="Glockner G."/>
            <person name="John U."/>
            <person name="Richards T."/>
            <person name="Worden A.Z."/>
            <person name="Zhang X."/>
            <person name="Grigoriev I.V."/>
            <person name="Allen A.E."/>
            <person name="Bidle K."/>
            <person name="Borodovsky M."/>
            <person name="Bowler C."/>
            <person name="Brownlee C."/>
            <person name="Cock J.M."/>
            <person name="Elias M."/>
            <person name="Gladyshev V.N."/>
            <person name="Groth M."/>
            <person name="Guda C."/>
            <person name="Hadaegh A."/>
            <person name="Iglesias-Rodriguez M.D."/>
            <person name="Jenkins J."/>
            <person name="Jones B.M."/>
            <person name="Lawson T."/>
            <person name="Leese F."/>
            <person name="Lindquist E."/>
            <person name="Lobanov A."/>
            <person name="Lomsadze A."/>
            <person name="Malik S.B."/>
            <person name="Marsh M.E."/>
            <person name="Mackinder L."/>
            <person name="Mock T."/>
            <person name="Mueller-Roeber B."/>
            <person name="Pagarete A."/>
            <person name="Parker M."/>
            <person name="Probert I."/>
            <person name="Quesneville H."/>
            <person name="Raines C."/>
            <person name="Rensing S.A."/>
            <person name="Riano-Pachon D.M."/>
            <person name="Richier S."/>
            <person name="Rokitta S."/>
            <person name="Shiraiwa Y."/>
            <person name="Soanes D.M."/>
            <person name="van der Giezen M."/>
            <person name="Wahlund T.M."/>
            <person name="Williams B."/>
            <person name="Wilson W."/>
            <person name="Wolfe G."/>
            <person name="Wurch L.L."/>
        </authorList>
    </citation>
    <scope>NUCLEOTIDE SEQUENCE</scope>
</reference>
<dbReference type="GeneID" id="17268690"/>
<protein>
    <submittedName>
        <fullName evidence="2">Uncharacterized protein</fullName>
    </submittedName>
</protein>
<keyword evidence="3" id="KW-1185">Reference proteome</keyword>
<feature type="region of interest" description="Disordered" evidence="1">
    <location>
        <begin position="370"/>
        <end position="395"/>
    </location>
</feature>
<reference evidence="2" key="2">
    <citation type="submission" date="2024-10" db="UniProtKB">
        <authorList>
            <consortium name="EnsemblProtists"/>
        </authorList>
    </citation>
    <scope>IDENTIFICATION</scope>
</reference>
<dbReference type="HOGENOM" id="CLU_395600_0_0_1"/>
<dbReference type="SUPFAM" id="SSF50998">
    <property type="entry name" value="Quinoprotein alcohol dehydrogenase-like"/>
    <property type="match status" value="1"/>
</dbReference>
<dbReference type="Gene3D" id="2.130.10.10">
    <property type="entry name" value="YVTN repeat-like/Quinoprotein amine dehydrogenase"/>
    <property type="match status" value="2"/>
</dbReference>
<dbReference type="AlphaFoldDB" id="A0A0D3JI08"/>
<dbReference type="RefSeq" id="XP_005775572.1">
    <property type="nucleotide sequence ID" value="XM_005775515.1"/>
</dbReference>
<feature type="region of interest" description="Disordered" evidence="1">
    <location>
        <begin position="123"/>
        <end position="170"/>
    </location>
</feature>
<evidence type="ECO:0000313" key="2">
    <source>
        <dbReference type="EnsemblProtists" id="EOD23143"/>
    </source>
</evidence>
<sequence>MAFCALAPEPPLAGPLGGLSDWMARMESGLAEARAMREQVLDLELWRASVTREMVSMRNEMAELRAAVARQYLTQKEIEDLIAAASGDFLTRQNIEELISAHIARASAKIEELVVEVAREQAAGSGGGCGRSTEARARSGEAQRRSRSGPPSRPGAELRGGAARGDRRGCRVAARSGVGRVAHGLIGARPILRPAMTHAPLGNSCRGARKHEDVLRELREAAVIRHRELLEADQRHRLQGSDSAEERLTESSMTPRLGGKEDRGHRSKPRSFGDAPASFGDASRAGAPAKSPTGLRIEQPSTADHPNGRAPELAGESAPPLEVWSTVSRVGSAEAPAAISSLVLSSDGAVLVGGTSDGRVVAWTRRSGKAATIGDRREGEGEGEEGGEGQGSASGWELTGSYIACRPSSGEPLHGAEIHSVAMGGSLVLSGGADGIVDEAMCVALPPEPPDAGGGNNAGGRAADPVWAASGSQGGAVRVWSLQSGSAVMALAIERALPPLSGALGGREGVYLLSGSFDGRRSDLEDDRSPTGFAKLHSFAVATVPGASSGGEGDGVLSLLLSASRDLVVAGRNSGAIHLYALSKLDAAPFATGVQSTDGGACALSWYGDAGRAFLAGSEDGVCKSWELAEPGTRRRNQPPGALVCLGVAQVGEEKGEEKGEVLAIACTAASGICGLADGRIVEVAVPQHGSVRQYTP</sequence>
<dbReference type="InterPro" id="IPR011047">
    <property type="entry name" value="Quinoprotein_ADH-like_sf"/>
</dbReference>
<proteinExistence type="predicted"/>
<accession>A0A0D3JI08</accession>
<dbReference type="EnsemblProtists" id="EOD23143">
    <property type="protein sequence ID" value="EOD23143"/>
    <property type="gene ID" value="EMIHUDRAFT_195762"/>
</dbReference>
<feature type="compositionally biased region" description="Basic and acidic residues" evidence="1">
    <location>
        <begin position="133"/>
        <end position="144"/>
    </location>
</feature>
<feature type="compositionally biased region" description="Low complexity" evidence="1">
    <location>
        <begin position="148"/>
        <end position="161"/>
    </location>
</feature>
<organism evidence="2 3">
    <name type="scientific">Emiliania huxleyi (strain CCMP1516)</name>
    <dbReference type="NCBI Taxonomy" id="280463"/>
    <lineage>
        <taxon>Eukaryota</taxon>
        <taxon>Haptista</taxon>
        <taxon>Haptophyta</taxon>
        <taxon>Prymnesiophyceae</taxon>
        <taxon>Isochrysidales</taxon>
        <taxon>Noelaerhabdaceae</taxon>
        <taxon>Emiliania</taxon>
    </lineage>
</organism>
<dbReference type="Proteomes" id="UP000013827">
    <property type="component" value="Unassembled WGS sequence"/>
</dbReference>
<dbReference type="KEGG" id="ehx:EMIHUDRAFT_195762"/>